<feature type="domain" description="Response regulatory" evidence="3">
    <location>
        <begin position="119"/>
        <end position="230"/>
    </location>
</feature>
<organism evidence="4 5">
    <name type="scientific">Handelsmanbacteria sp. (strain RIFCSPLOWO2_12_FULL_64_10)</name>
    <dbReference type="NCBI Taxonomy" id="1817868"/>
    <lineage>
        <taxon>Bacteria</taxon>
        <taxon>Candidatus Handelsmaniibacteriota</taxon>
    </lineage>
</organism>
<comment type="caution">
    <text evidence="4">The sequence shown here is derived from an EMBL/GenBank/DDBJ whole genome shotgun (WGS) entry which is preliminary data.</text>
</comment>
<dbReference type="InterPro" id="IPR050595">
    <property type="entry name" value="Bact_response_regulator"/>
</dbReference>
<dbReference type="GO" id="GO:0000160">
    <property type="term" value="P:phosphorelay signal transduction system"/>
    <property type="evidence" value="ECO:0007669"/>
    <property type="project" value="InterPro"/>
</dbReference>
<evidence type="ECO:0000313" key="4">
    <source>
        <dbReference type="EMBL" id="OGG53317.1"/>
    </source>
</evidence>
<reference evidence="4 5" key="1">
    <citation type="journal article" date="2016" name="Nat. Commun.">
        <title>Thousands of microbial genomes shed light on interconnected biogeochemical processes in an aquifer system.</title>
        <authorList>
            <person name="Anantharaman K."/>
            <person name="Brown C.T."/>
            <person name="Hug L.A."/>
            <person name="Sharon I."/>
            <person name="Castelle C.J."/>
            <person name="Probst A.J."/>
            <person name="Thomas B.C."/>
            <person name="Singh A."/>
            <person name="Wilkins M.J."/>
            <person name="Karaoz U."/>
            <person name="Brodie E.L."/>
            <person name="Williams K.H."/>
            <person name="Hubbard S.S."/>
            <person name="Banfield J.F."/>
        </authorList>
    </citation>
    <scope>NUCLEOTIDE SEQUENCE [LARGE SCALE GENOMIC DNA]</scope>
    <source>
        <strain evidence="5">RIFCSPLOWO2_12_FULL_64_10</strain>
    </source>
</reference>
<dbReference type="InterPro" id="IPR001789">
    <property type="entry name" value="Sig_transdc_resp-reg_receiver"/>
</dbReference>
<feature type="modified residue" description="4-aspartylphosphate" evidence="2">
    <location>
        <position position="52"/>
    </location>
</feature>
<dbReference type="PROSITE" id="PS50110">
    <property type="entry name" value="RESPONSE_REGULATORY"/>
    <property type="match status" value="2"/>
</dbReference>
<feature type="domain" description="Response regulatory" evidence="3">
    <location>
        <begin position="3"/>
        <end position="114"/>
    </location>
</feature>
<dbReference type="InterPro" id="IPR011006">
    <property type="entry name" value="CheY-like_superfamily"/>
</dbReference>
<dbReference type="AlphaFoldDB" id="A0A1F6CW34"/>
<dbReference type="PANTHER" id="PTHR44591">
    <property type="entry name" value="STRESS RESPONSE REGULATOR PROTEIN 1"/>
    <property type="match status" value="1"/>
</dbReference>
<evidence type="ECO:0000259" key="3">
    <source>
        <dbReference type="PROSITE" id="PS50110"/>
    </source>
</evidence>
<dbReference type="Pfam" id="PF00072">
    <property type="entry name" value="Response_reg"/>
    <property type="match status" value="2"/>
</dbReference>
<gene>
    <name evidence="4" type="ORF">A3F84_24995</name>
</gene>
<dbReference type="Proteomes" id="UP000178606">
    <property type="component" value="Unassembled WGS sequence"/>
</dbReference>
<protein>
    <recommendedName>
        <fullName evidence="3">Response regulatory domain-containing protein</fullName>
    </recommendedName>
</protein>
<dbReference type="SUPFAM" id="SSF52172">
    <property type="entry name" value="CheY-like"/>
    <property type="match status" value="2"/>
</dbReference>
<name>A0A1F6CW34_HANXR</name>
<keyword evidence="1 2" id="KW-0597">Phosphoprotein</keyword>
<evidence type="ECO:0000256" key="2">
    <source>
        <dbReference type="PROSITE-ProRule" id="PRU00169"/>
    </source>
</evidence>
<proteinExistence type="predicted"/>
<dbReference type="EMBL" id="MFKF01000123">
    <property type="protein sequence ID" value="OGG53317.1"/>
    <property type="molecule type" value="Genomic_DNA"/>
</dbReference>
<accession>A0A1F6CW34</accession>
<feature type="modified residue" description="4-aspartylphosphate" evidence="2">
    <location>
        <position position="168"/>
    </location>
</feature>
<dbReference type="SMART" id="SM00448">
    <property type="entry name" value="REC"/>
    <property type="match status" value="2"/>
</dbReference>
<evidence type="ECO:0000256" key="1">
    <source>
        <dbReference type="ARBA" id="ARBA00022553"/>
    </source>
</evidence>
<dbReference type="Gene3D" id="3.40.50.2300">
    <property type="match status" value="2"/>
</dbReference>
<dbReference type="PANTHER" id="PTHR44591:SF3">
    <property type="entry name" value="RESPONSE REGULATORY DOMAIN-CONTAINING PROTEIN"/>
    <property type="match status" value="1"/>
</dbReference>
<evidence type="ECO:0000313" key="5">
    <source>
        <dbReference type="Proteomes" id="UP000178606"/>
    </source>
</evidence>
<sequence>MSAVLIVDDNVPVLELLEKVLALADYDVVRACDGRQALDTFRRESIDAVITDISMPGMGGVELLRAIRQASPSVPVIAMSGDFDAYAAVAAGFDAFICKPFKIGAILDIVADALKKRRKVLIVDDISEMRDIVRHVVEQFGFQAVEAGDGAEALEILEKEGADLVVSDCSMPLVDGRDLLVEVKARFPDLRVVVVSANFKAEDVETLKPFGFLSKPYRLNDLRQIILKAMS</sequence>
<dbReference type="CDD" id="cd17546">
    <property type="entry name" value="REC_hyHK_CKI1_RcsC-like"/>
    <property type="match status" value="1"/>
</dbReference>